<sequence length="71" mass="7052">MKPIQKIAAGSVAVGALVFAGKMLAAKVSGGTALLSDALEALVNVASSALVIVTIHVEPTEKAKQEGALVP</sequence>
<protein>
    <submittedName>
        <fullName evidence="5">Divalent metal cation (Fe/Co/Zn/Cd) transporter</fullName>
    </submittedName>
</protein>
<dbReference type="AlphaFoldDB" id="A0A840VBQ0"/>
<dbReference type="SUPFAM" id="SSF161111">
    <property type="entry name" value="Cation efflux protein transmembrane domain-like"/>
    <property type="match status" value="1"/>
</dbReference>
<dbReference type="EMBL" id="JACHFJ010000004">
    <property type="protein sequence ID" value="MBB5373136.1"/>
    <property type="molecule type" value="Genomic_DNA"/>
</dbReference>
<evidence type="ECO:0000313" key="6">
    <source>
        <dbReference type="Proteomes" id="UP000553706"/>
    </source>
</evidence>
<reference evidence="5 6" key="1">
    <citation type="submission" date="2020-08" db="EMBL/GenBank/DDBJ databases">
        <title>Genomic Encyclopedia of Type Strains, Phase IV (KMG-IV): sequencing the most valuable type-strain genomes for metagenomic binning, comparative biology and taxonomic classification.</title>
        <authorList>
            <person name="Goeker M."/>
        </authorList>
    </citation>
    <scope>NUCLEOTIDE SEQUENCE [LARGE SCALE GENOMIC DNA]</scope>
    <source>
        <strain evidence="5 6">DSM 27026</strain>
    </source>
</reference>
<proteinExistence type="predicted"/>
<evidence type="ECO:0000256" key="3">
    <source>
        <dbReference type="ARBA" id="ARBA00022989"/>
    </source>
</evidence>
<evidence type="ECO:0000256" key="2">
    <source>
        <dbReference type="ARBA" id="ARBA00022692"/>
    </source>
</evidence>
<comment type="subcellular location">
    <subcellularLocation>
        <location evidence="1">Membrane</location>
        <topology evidence="1">Multi-pass membrane protein</topology>
    </subcellularLocation>
</comment>
<dbReference type="Proteomes" id="UP000553706">
    <property type="component" value="Unassembled WGS sequence"/>
</dbReference>
<organism evidence="5 6">
    <name type="scientific">Acidocella aromatica</name>
    <dbReference type="NCBI Taxonomy" id="1303579"/>
    <lineage>
        <taxon>Bacteria</taxon>
        <taxon>Pseudomonadati</taxon>
        <taxon>Pseudomonadota</taxon>
        <taxon>Alphaproteobacteria</taxon>
        <taxon>Acetobacterales</taxon>
        <taxon>Acidocellaceae</taxon>
        <taxon>Acidocella</taxon>
    </lineage>
</organism>
<evidence type="ECO:0000313" key="5">
    <source>
        <dbReference type="EMBL" id="MBB5373136.1"/>
    </source>
</evidence>
<keyword evidence="2" id="KW-0812">Transmembrane</keyword>
<keyword evidence="4" id="KW-0472">Membrane</keyword>
<dbReference type="GO" id="GO:0016020">
    <property type="term" value="C:membrane"/>
    <property type="evidence" value="ECO:0007669"/>
    <property type="project" value="UniProtKB-SubCell"/>
</dbReference>
<comment type="caution">
    <text evidence="5">The sequence shown here is derived from an EMBL/GenBank/DDBJ whole genome shotgun (WGS) entry which is preliminary data.</text>
</comment>
<name>A0A840VBQ0_9PROT</name>
<evidence type="ECO:0000256" key="4">
    <source>
        <dbReference type="ARBA" id="ARBA00023136"/>
    </source>
</evidence>
<dbReference type="InterPro" id="IPR027469">
    <property type="entry name" value="Cation_efflux_TMD_sf"/>
</dbReference>
<accession>A0A840VBQ0</accession>
<dbReference type="Gene3D" id="1.20.1510.10">
    <property type="entry name" value="Cation efflux protein transmembrane domain"/>
    <property type="match status" value="1"/>
</dbReference>
<gene>
    <name evidence="5" type="ORF">HNP71_001394</name>
</gene>
<evidence type="ECO:0000256" key="1">
    <source>
        <dbReference type="ARBA" id="ARBA00004141"/>
    </source>
</evidence>
<keyword evidence="3" id="KW-1133">Transmembrane helix</keyword>
<keyword evidence="6" id="KW-1185">Reference proteome</keyword>
<dbReference type="RefSeq" id="WP_183266151.1">
    <property type="nucleotide sequence ID" value="NZ_JACHFJ010000004.1"/>
</dbReference>